<dbReference type="AlphaFoldDB" id="A0A6M1LHE5"/>
<dbReference type="EMBL" id="JAAIKB010000002">
    <property type="protein sequence ID" value="NGM19736.1"/>
    <property type="molecule type" value="Genomic_DNA"/>
</dbReference>
<gene>
    <name evidence="1" type="ORF">G3576_06895</name>
</gene>
<organism evidence="1 2">
    <name type="scientific">Falsiroseomonas algicola</name>
    <dbReference type="NCBI Taxonomy" id="2716930"/>
    <lineage>
        <taxon>Bacteria</taxon>
        <taxon>Pseudomonadati</taxon>
        <taxon>Pseudomonadota</taxon>
        <taxon>Alphaproteobacteria</taxon>
        <taxon>Acetobacterales</taxon>
        <taxon>Roseomonadaceae</taxon>
        <taxon>Falsiroseomonas</taxon>
    </lineage>
</organism>
<sequence>MTATIADPIALTIRLDANPRYSGSVHDDAVARRMGYRAALVPGAFLYGHFSRVAVDLWGVDWIARGAMGATFRRPVYNGDDVTITCAPGDDGSIRLSMIGVDGQVAAEGWIAPPSAGEAPSLTDWPMLPLPLPQERPSVTIHDRLAGRRGGTAGSVATEAEILESRVAFDETHPIYASTGIAHPGFLMRRAMFEVNGSFRWPGPIVLTGCEARHFAALTPGQRFETSSVIVETFVRRGKHYVVTDEVVLADGRPAARFRRTQLYGRDAANA</sequence>
<dbReference type="Gene3D" id="3.10.129.10">
    <property type="entry name" value="Hotdog Thioesterase"/>
    <property type="match status" value="2"/>
</dbReference>
<comment type="caution">
    <text evidence="1">The sequence shown here is derived from an EMBL/GenBank/DDBJ whole genome shotgun (WGS) entry which is preliminary data.</text>
</comment>
<reference evidence="1 2" key="1">
    <citation type="submission" date="2020-02" db="EMBL/GenBank/DDBJ databases">
        <authorList>
            <person name="Kim H.M."/>
            <person name="Jeon C.O."/>
        </authorList>
    </citation>
    <scope>NUCLEOTIDE SEQUENCE [LARGE SCALE GENOMIC DNA]</scope>
    <source>
        <strain evidence="1 2">PeD5</strain>
    </source>
</reference>
<keyword evidence="2" id="KW-1185">Reference proteome</keyword>
<name>A0A6M1LHE5_9PROT</name>
<dbReference type="RefSeq" id="WP_164693616.1">
    <property type="nucleotide sequence ID" value="NZ_JAAIKB010000002.1"/>
</dbReference>
<evidence type="ECO:0008006" key="3">
    <source>
        <dbReference type="Google" id="ProtNLM"/>
    </source>
</evidence>
<evidence type="ECO:0000313" key="2">
    <source>
        <dbReference type="Proteomes" id="UP000475385"/>
    </source>
</evidence>
<accession>A0A6M1LHE5</accession>
<dbReference type="SUPFAM" id="SSF54637">
    <property type="entry name" value="Thioesterase/thiol ester dehydrase-isomerase"/>
    <property type="match status" value="2"/>
</dbReference>
<dbReference type="InterPro" id="IPR029069">
    <property type="entry name" value="HotDog_dom_sf"/>
</dbReference>
<protein>
    <recommendedName>
        <fullName evidence="3">MaoC-like domain-containing protein</fullName>
    </recommendedName>
</protein>
<proteinExistence type="predicted"/>
<reference evidence="1 2" key="2">
    <citation type="submission" date="2020-03" db="EMBL/GenBank/DDBJ databases">
        <title>Roseomonas stagni sp. nov., isolated from pond water in Japan.</title>
        <authorList>
            <person name="Furuhata K."/>
            <person name="Miyamoto H."/>
            <person name="Goto K."/>
        </authorList>
    </citation>
    <scope>NUCLEOTIDE SEQUENCE [LARGE SCALE GENOMIC DNA]</scope>
    <source>
        <strain evidence="1 2">PeD5</strain>
    </source>
</reference>
<dbReference type="Proteomes" id="UP000475385">
    <property type="component" value="Unassembled WGS sequence"/>
</dbReference>
<evidence type="ECO:0000313" key="1">
    <source>
        <dbReference type="EMBL" id="NGM19736.1"/>
    </source>
</evidence>